<protein>
    <recommendedName>
        <fullName evidence="2">YqaJ viral recombinase domain-containing protein</fullName>
    </recommendedName>
</protein>
<dbReference type="PANTHER" id="PTHR46609:SF8">
    <property type="entry name" value="YQAJ VIRAL RECOMBINASE DOMAIN-CONTAINING PROTEIN"/>
    <property type="match status" value="1"/>
</dbReference>
<evidence type="ECO:0000259" key="2">
    <source>
        <dbReference type="Pfam" id="PF09588"/>
    </source>
</evidence>
<feature type="region of interest" description="Disordered" evidence="1">
    <location>
        <begin position="387"/>
        <end position="410"/>
    </location>
</feature>
<dbReference type="PANTHER" id="PTHR46609">
    <property type="entry name" value="EXONUCLEASE, PHAGE-TYPE/RECB, C-TERMINAL DOMAIN-CONTAINING PROTEIN"/>
    <property type="match status" value="1"/>
</dbReference>
<dbReference type="InterPro" id="IPR011335">
    <property type="entry name" value="Restrct_endonuc-II-like"/>
</dbReference>
<dbReference type="NCBIfam" id="TIGR03033">
    <property type="entry name" value="phage_rel_nuc"/>
    <property type="match status" value="1"/>
</dbReference>
<dbReference type="Gene3D" id="3.90.320.10">
    <property type="match status" value="1"/>
</dbReference>
<dbReference type="CDD" id="cd22343">
    <property type="entry name" value="PDDEXK_lambda_exonuclease-like"/>
    <property type="match status" value="1"/>
</dbReference>
<dbReference type="InterPro" id="IPR051703">
    <property type="entry name" value="NF-kappa-B_Signaling_Reg"/>
</dbReference>
<sequence>MDNDELSVETPEDKVNLVESIKNVVSDIVNNVEYLQYHDYKFEENFKAEVYQSFQNINYEDFEKHYNEIVETLIRNSRNVWRSYKTNLHEFDYCIEKHHMRIEYLKKCPQPEQRTTEWYTFRNEHLTGSNLWKIFGTESSQNQLYYEKIICYQVPIKEPEEIRPNLNDQMPMNWGHKYEPVSILLYEYYNDVRVEEFGCIEHASIPYLAASPDGIVTSKNNNGRMIEIKNPTTREITQIPKMEYYVQMQLQMEVCQLDSCDFVETKFKEYDSYSDYKKDKYKTEKGMIIVLIQNNTELVYEYMPLFNNSESFMEDFSNSIYTKYGFEGNKLENNGYRWFKNIYWKLEEFSCVHVPRNQKWFESALPNIQQFWKKIVEEREVPDSHLKYKAKKRSSNKNKGESKNDVIILG</sequence>
<name>A0A6C0KWC0_9ZZZZ</name>
<evidence type="ECO:0000256" key="1">
    <source>
        <dbReference type="SAM" id="MobiDB-lite"/>
    </source>
</evidence>
<dbReference type="InterPro" id="IPR011604">
    <property type="entry name" value="PDDEXK-like_dom_sf"/>
</dbReference>
<feature type="compositionally biased region" description="Basic residues" evidence="1">
    <location>
        <begin position="387"/>
        <end position="396"/>
    </location>
</feature>
<accession>A0A6C0KWC0</accession>
<dbReference type="Pfam" id="PF09588">
    <property type="entry name" value="YqaJ"/>
    <property type="match status" value="1"/>
</dbReference>
<feature type="domain" description="YqaJ viral recombinase" evidence="2">
    <location>
        <begin position="117"/>
        <end position="255"/>
    </location>
</feature>
<dbReference type="InterPro" id="IPR019080">
    <property type="entry name" value="YqaJ_viral_recombinase"/>
</dbReference>
<dbReference type="AlphaFoldDB" id="A0A6C0KWC0"/>
<dbReference type="EMBL" id="MN741005">
    <property type="protein sequence ID" value="QHU22282.1"/>
    <property type="molecule type" value="Genomic_DNA"/>
</dbReference>
<proteinExistence type="predicted"/>
<dbReference type="SUPFAM" id="SSF52980">
    <property type="entry name" value="Restriction endonuclease-like"/>
    <property type="match status" value="1"/>
</dbReference>
<organism evidence="3">
    <name type="scientific">viral metagenome</name>
    <dbReference type="NCBI Taxonomy" id="1070528"/>
    <lineage>
        <taxon>unclassified sequences</taxon>
        <taxon>metagenomes</taxon>
        <taxon>organismal metagenomes</taxon>
    </lineage>
</organism>
<evidence type="ECO:0000313" key="3">
    <source>
        <dbReference type="EMBL" id="QHU22282.1"/>
    </source>
</evidence>
<reference evidence="3" key="1">
    <citation type="journal article" date="2020" name="Nature">
        <title>Giant virus diversity and host interactions through global metagenomics.</title>
        <authorList>
            <person name="Schulz F."/>
            <person name="Roux S."/>
            <person name="Paez-Espino D."/>
            <person name="Jungbluth S."/>
            <person name="Walsh D.A."/>
            <person name="Denef V.J."/>
            <person name="McMahon K.D."/>
            <person name="Konstantinidis K.T."/>
            <person name="Eloe-Fadrosh E.A."/>
            <person name="Kyrpides N.C."/>
            <person name="Woyke T."/>
        </authorList>
    </citation>
    <scope>NUCLEOTIDE SEQUENCE</scope>
    <source>
        <strain evidence="3">GVMAG-S-ERX555907-102</strain>
    </source>
</reference>
<dbReference type="InterPro" id="IPR017482">
    <property type="entry name" value="Lambda-type_endonuclease"/>
</dbReference>